<reference evidence="1" key="1">
    <citation type="journal article" date="2021" name="Proc. Natl. Acad. Sci. U.S.A.">
        <title>A Catalog of Tens of Thousands of Viruses from Human Metagenomes Reveals Hidden Associations with Chronic Diseases.</title>
        <authorList>
            <person name="Tisza M.J."/>
            <person name="Buck C.B."/>
        </authorList>
    </citation>
    <scope>NUCLEOTIDE SEQUENCE</scope>
    <source>
        <strain evidence="1">CtnR15</strain>
    </source>
</reference>
<evidence type="ECO:0000313" key="1">
    <source>
        <dbReference type="EMBL" id="DAF57148.1"/>
    </source>
</evidence>
<name>A0A8S5T1B2_9CAUD</name>
<dbReference type="EMBL" id="BK032729">
    <property type="protein sequence ID" value="DAF57148.1"/>
    <property type="molecule type" value="Genomic_DNA"/>
</dbReference>
<dbReference type="SUPFAM" id="SSF103084">
    <property type="entry name" value="Holliday junction resolvase RusA"/>
    <property type="match status" value="1"/>
</dbReference>
<organism evidence="1">
    <name type="scientific">Siphoviridae sp. ctnR15</name>
    <dbReference type="NCBI Taxonomy" id="2827938"/>
    <lineage>
        <taxon>Viruses</taxon>
        <taxon>Duplodnaviria</taxon>
        <taxon>Heunggongvirae</taxon>
        <taxon>Uroviricota</taxon>
        <taxon>Caudoviricetes</taxon>
    </lineage>
</organism>
<dbReference type="GO" id="GO:0000287">
    <property type="term" value="F:magnesium ion binding"/>
    <property type="evidence" value="ECO:0007669"/>
    <property type="project" value="InterPro"/>
</dbReference>
<dbReference type="Gene3D" id="3.30.1330.70">
    <property type="entry name" value="Holliday junction resolvase RusA"/>
    <property type="match status" value="1"/>
</dbReference>
<protein>
    <submittedName>
        <fullName evidence="1">Crossover junction endodeoxyribonuclease</fullName>
    </submittedName>
</protein>
<dbReference type="GO" id="GO:0006281">
    <property type="term" value="P:DNA repair"/>
    <property type="evidence" value="ECO:0007669"/>
    <property type="project" value="InterPro"/>
</dbReference>
<dbReference type="GO" id="GO:0006310">
    <property type="term" value="P:DNA recombination"/>
    <property type="evidence" value="ECO:0007669"/>
    <property type="project" value="InterPro"/>
</dbReference>
<sequence length="156" mass="17949">MRSLMACTRRLEMSAMNDATVAPLWEIGPFDLPQADMLSLNGRADRRTLSPRIRTLRMQARVMARAAHCPTFMRARLVAWVRFPDGRRRDLHNYMPTLKALVDGLVDAGLLPDDDARHLQGPDMRLDPRHTSKRMGIPMCSIRFTVMPYEENEEDQ</sequence>
<accession>A0A8S5T1B2</accession>
<dbReference type="InterPro" id="IPR036614">
    <property type="entry name" value="RusA-like_sf"/>
</dbReference>
<proteinExistence type="predicted"/>